<dbReference type="PANTHER" id="PTHR11785">
    <property type="entry name" value="AMINO ACID TRANSPORTER"/>
    <property type="match status" value="1"/>
</dbReference>
<dbReference type="GO" id="GO:0015175">
    <property type="term" value="F:neutral L-amino acid transmembrane transporter activity"/>
    <property type="evidence" value="ECO:0007669"/>
    <property type="project" value="TreeGrafter"/>
</dbReference>
<evidence type="ECO:0000256" key="2">
    <source>
        <dbReference type="ARBA" id="ARBA00022692"/>
    </source>
</evidence>
<gene>
    <name evidence="7" type="primary">SLC7A5</name>
    <name evidence="7" type="ORF">BLAG_LOCUS22951</name>
</gene>
<evidence type="ECO:0000256" key="6">
    <source>
        <dbReference type="SAM" id="Phobius"/>
    </source>
</evidence>
<evidence type="ECO:0000256" key="5">
    <source>
        <dbReference type="SAM" id="MobiDB-lite"/>
    </source>
</evidence>
<keyword evidence="2 6" id="KW-0812">Transmembrane</keyword>
<proteinExistence type="predicted"/>
<feature type="transmembrane region" description="Helical" evidence="6">
    <location>
        <begin position="362"/>
        <end position="381"/>
    </location>
</feature>
<keyword evidence="4 6" id="KW-0472">Membrane</keyword>
<dbReference type="FunFam" id="1.20.1740.10:FF:000095">
    <property type="entry name" value="B(0,+)-type amino acid transporter 1-like"/>
    <property type="match status" value="1"/>
</dbReference>
<organism evidence="7 8">
    <name type="scientific">Branchiostoma lanceolatum</name>
    <name type="common">Common lancelet</name>
    <name type="synonym">Amphioxus lanceolatum</name>
    <dbReference type="NCBI Taxonomy" id="7740"/>
    <lineage>
        <taxon>Eukaryota</taxon>
        <taxon>Metazoa</taxon>
        <taxon>Chordata</taxon>
        <taxon>Cephalochordata</taxon>
        <taxon>Leptocardii</taxon>
        <taxon>Amphioxiformes</taxon>
        <taxon>Branchiostomatidae</taxon>
        <taxon>Branchiostoma</taxon>
    </lineage>
</organism>
<dbReference type="Proteomes" id="UP000838412">
    <property type="component" value="Chromosome 7"/>
</dbReference>
<feature type="transmembrane region" description="Helical" evidence="6">
    <location>
        <begin position="471"/>
        <end position="499"/>
    </location>
</feature>
<protein>
    <submittedName>
        <fullName evidence="7">SLC7A5 protein</fullName>
    </submittedName>
</protein>
<dbReference type="PANTHER" id="PTHR11785:SF528">
    <property type="entry name" value="AMINO ACID TRANSPORTER PROTEIN JHI-21"/>
    <property type="match status" value="1"/>
</dbReference>
<dbReference type="InterPro" id="IPR050598">
    <property type="entry name" value="AminoAcid_Transporter"/>
</dbReference>
<keyword evidence="8" id="KW-1185">Reference proteome</keyword>
<dbReference type="InterPro" id="IPR002293">
    <property type="entry name" value="AA/rel_permease1"/>
</dbReference>
<dbReference type="GO" id="GO:0015179">
    <property type="term" value="F:L-amino acid transmembrane transporter activity"/>
    <property type="evidence" value="ECO:0007669"/>
    <property type="project" value="TreeGrafter"/>
</dbReference>
<dbReference type="OrthoDB" id="5982228at2759"/>
<evidence type="ECO:0000256" key="1">
    <source>
        <dbReference type="ARBA" id="ARBA00004141"/>
    </source>
</evidence>
<feature type="transmembrane region" description="Helical" evidence="6">
    <location>
        <begin position="95"/>
        <end position="116"/>
    </location>
</feature>
<feature type="region of interest" description="Disordered" evidence="5">
    <location>
        <begin position="550"/>
        <end position="628"/>
    </location>
</feature>
<accession>A0A8K0A8T4</accession>
<dbReference type="EMBL" id="OV696692">
    <property type="protein sequence ID" value="CAH1270765.1"/>
    <property type="molecule type" value="Genomic_DNA"/>
</dbReference>
<evidence type="ECO:0000256" key="3">
    <source>
        <dbReference type="ARBA" id="ARBA00022989"/>
    </source>
</evidence>
<name>A0A8K0A8T4_BRALA</name>
<keyword evidence="3 6" id="KW-1133">Transmembrane helix</keyword>
<feature type="transmembrane region" description="Helical" evidence="6">
    <location>
        <begin position="240"/>
        <end position="261"/>
    </location>
</feature>
<feature type="transmembrane region" description="Helical" evidence="6">
    <location>
        <begin position="151"/>
        <end position="172"/>
    </location>
</feature>
<comment type="subcellular location">
    <subcellularLocation>
        <location evidence="1">Membrane</location>
        <topology evidence="1">Multi-pass membrane protein</topology>
    </subcellularLocation>
</comment>
<feature type="transmembrane region" description="Helical" evidence="6">
    <location>
        <begin position="505"/>
        <end position="525"/>
    </location>
</feature>
<feature type="compositionally biased region" description="Polar residues" evidence="5">
    <location>
        <begin position="552"/>
        <end position="564"/>
    </location>
</feature>
<feature type="transmembrane region" description="Helical" evidence="6">
    <location>
        <begin position="184"/>
        <end position="206"/>
    </location>
</feature>
<dbReference type="GO" id="GO:0016020">
    <property type="term" value="C:membrane"/>
    <property type="evidence" value="ECO:0007669"/>
    <property type="project" value="UniProtKB-SubCell"/>
</dbReference>
<feature type="transmembrane region" description="Helical" evidence="6">
    <location>
        <begin position="387"/>
        <end position="409"/>
    </location>
</feature>
<feature type="transmembrane region" description="Helical" evidence="6">
    <location>
        <begin position="29"/>
        <end position="47"/>
    </location>
</feature>
<dbReference type="Gene3D" id="1.20.1740.10">
    <property type="entry name" value="Amino acid/polyamine transporter I"/>
    <property type="match status" value="2"/>
</dbReference>
<feature type="transmembrane region" description="Helical" evidence="6">
    <location>
        <begin position="123"/>
        <end position="145"/>
    </location>
</feature>
<sequence>MDNSDNCFYKQGETQHLQPERSFRGTSGSVGGIALAFYSGLFAYGGWNYLNFVTEEMKNPYRNLPRAIMISLPLVTIVYILTNVAYFTTLNLPRAIMISLPLVTIVYILANVAYFTTLNLPRAIMISLPLVTIVYILANVAYFTTLNLPRAIMISLPLVTIVYILTNVAYFTTLNLPRAIMISLPLVTIVYILTNVAYFTTLSLIFQEPTEPAARHHDLPAAGTYSTSPPPLHSRNLPRAIMISLPLVTIVYILTNVAYFTTLNLPRAIMISLPLVTIVYILANVAYFTTLSPDELLKSNAVAVTYGDRLLGVVNWIIPVFVAMSTFGGVNGSLFTSSRLFFVGAREGHLPDILAMIHVRRFTPVPSLVFTCLMSLLMLVSGDMFDLINYFSFFNWLCVGIAIIGQIILRVMKPDMPRPVKVHDRCVVPMSCLVVLYLGVSCGVVCGDRNVIGSSFCGSGSRVQSRCMACVMCRVVVVHLALPIFFVLACMFLVIVSIYETPVQCLVGFGIILSGLPVYFVGVWWKAKPKWLVDGLDSMTRTLQKTLEVMPQEQTTGASHTQGSPEGGKSQAKVPDVADDPDQGIQNGGQAADGNDVMMQNVLNRKASSRKDTESMDADDDVFQKIET</sequence>
<evidence type="ECO:0000313" key="7">
    <source>
        <dbReference type="EMBL" id="CAH1270765.1"/>
    </source>
</evidence>
<feature type="transmembrane region" description="Helical" evidence="6">
    <location>
        <begin position="268"/>
        <end position="288"/>
    </location>
</feature>
<dbReference type="AlphaFoldDB" id="A0A8K0A8T4"/>
<feature type="transmembrane region" description="Helical" evidence="6">
    <location>
        <begin position="316"/>
        <end position="342"/>
    </location>
</feature>
<evidence type="ECO:0000313" key="8">
    <source>
        <dbReference type="Proteomes" id="UP000838412"/>
    </source>
</evidence>
<dbReference type="Pfam" id="PF13520">
    <property type="entry name" value="AA_permease_2"/>
    <property type="match status" value="2"/>
</dbReference>
<evidence type="ECO:0000256" key="4">
    <source>
        <dbReference type="ARBA" id="ARBA00023136"/>
    </source>
</evidence>
<feature type="transmembrane region" description="Helical" evidence="6">
    <location>
        <begin position="68"/>
        <end position="89"/>
    </location>
</feature>
<reference evidence="7" key="1">
    <citation type="submission" date="2022-01" db="EMBL/GenBank/DDBJ databases">
        <authorList>
            <person name="Braso-Vives M."/>
        </authorList>
    </citation>
    <scope>NUCLEOTIDE SEQUENCE</scope>
</reference>